<feature type="region of interest" description="Disordered" evidence="1">
    <location>
        <begin position="1"/>
        <end position="29"/>
    </location>
</feature>
<accession>A0A2S5BG85</accession>
<dbReference type="CDD" id="cd12148">
    <property type="entry name" value="fungal_TF_MHR"/>
    <property type="match status" value="1"/>
</dbReference>
<organism evidence="2 3">
    <name type="scientific">Rhodotorula taiwanensis</name>
    <dbReference type="NCBI Taxonomy" id="741276"/>
    <lineage>
        <taxon>Eukaryota</taxon>
        <taxon>Fungi</taxon>
        <taxon>Dikarya</taxon>
        <taxon>Basidiomycota</taxon>
        <taxon>Pucciniomycotina</taxon>
        <taxon>Microbotryomycetes</taxon>
        <taxon>Sporidiobolales</taxon>
        <taxon>Sporidiobolaceae</taxon>
        <taxon>Rhodotorula</taxon>
    </lineage>
</organism>
<feature type="region of interest" description="Disordered" evidence="1">
    <location>
        <begin position="65"/>
        <end position="194"/>
    </location>
</feature>
<proteinExistence type="predicted"/>
<protein>
    <recommendedName>
        <fullName evidence="4">Transcription factor domain-containing protein</fullName>
    </recommendedName>
</protein>
<dbReference type="Proteomes" id="UP000237144">
    <property type="component" value="Unassembled WGS sequence"/>
</dbReference>
<name>A0A2S5BG85_9BASI</name>
<sequence length="692" mass="73770">MSPSQSTDGGDDDYTPSHLTRSRAGQFDPAAFATVDRRRRQEAPQEAVTGAGTVKCEKRNETCTWAPLGSPGQLSRVGVAPTPASDTTEASVTPDTRAARVQSTEYDSESEGGSPKLAKVTTPSIPAEFSDSRSLPAQKVIAIGSPARATKTSPSTSSQSPPTPSSSLSNEFSRMLQGPALPSPPAAPVGTQPPFDHVANETRRALIRVLLFGRDAPFEKVKLTGSVARHAPFRFTSAEKSFVPHNQVETCDSAYAAAAPNGPPILFSTSRVPGELYCPTGPQAQACISTYFNRLEPSLELFSPETPGTTLAATESEPAREFLRHCSDLWTHGSTPKMIGWASMYLGCLAVGARAMTEAEWAAIGCTEDKAKAAVAWLEEAGRLLVDACFFRKPSLAGLRACLLILHSFLIGLNGPPDVPLVLEHMPVITGCAYELRLHIEPLEGDPLGEERSNLWQRLVELQAMWAPLLDKQLAIDPVWSSPSPVPSPFSLASSSASLKRKRPASGSTASTVTPSSRADTSPLQAILELSCKSHSIAVASATPSSSKIKSLRAELDQLSTRLRDKLNTPPLAKLLLEVEALTDEIGGPRDASLEGKWSTSASRLISTNPLAVPQVSHLLATTAFLHGLILIALRLRERAPVATGSGALTEPLALQQGLARTLDMLRTAAWPLPLHEILQRGIAVLETLLEG</sequence>
<evidence type="ECO:0000256" key="1">
    <source>
        <dbReference type="SAM" id="MobiDB-lite"/>
    </source>
</evidence>
<evidence type="ECO:0000313" key="2">
    <source>
        <dbReference type="EMBL" id="POY75785.1"/>
    </source>
</evidence>
<feature type="compositionally biased region" description="Polar residues" evidence="1">
    <location>
        <begin position="507"/>
        <end position="520"/>
    </location>
</feature>
<feature type="compositionally biased region" description="Low complexity" evidence="1">
    <location>
        <begin position="150"/>
        <end position="169"/>
    </location>
</feature>
<gene>
    <name evidence="2" type="ORF">BMF94_1098</name>
</gene>
<feature type="compositionally biased region" description="Polar residues" evidence="1">
    <location>
        <begin position="84"/>
        <end position="94"/>
    </location>
</feature>
<comment type="caution">
    <text evidence="2">The sequence shown here is derived from an EMBL/GenBank/DDBJ whole genome shotgun (WGS) entry which is preliminary data.</text>
</comment>
<keyword evidence="3" id="KW-1185">Reference proteome</keyword>
<dbReference type="AlphaFoldDB" id="A0A2S5BG85"/>
<dbReference type="EMBL" id="PJQD01000011">
    <property type="protein sequence ID" value="POY75785.1"/>
    <property type="molecule type" value="Genomic_DNA"/>
</dbReference>
<evidence type="ECO:0008006" key="4">
    <source>
        <dbReference type="Google" id="ProtNLM"/>
    </source>
</evidence>
<feature type="region of interest" description="Disordered" evidence="1">
    <location>
        <begin position="501"/>
        <end position="520"/>
    </location>
</feature>
<dbReference type="OrthoDB" id="10339982at2759"/>
<reference evidence="2 3" key="1">
    <citation type="journal article" date="2018" name="Front. Microbiol.">
        <title>Prospects for Fungal Bioremediation of Acidic Radioactive Waste Sites: Characterization and Genome Sequence of Rhodotorula taiwanensis MD1149.</title>
        <authorList>
            <person name="Tkavc R."/>
            <person name="Matrosova V.Y."/>
            <person name="Grichenko O.E."/>
            <person name="Gostincar C."/>
            <person name="Volpe R.P."/>
            <person name="Klimenkova P."/>
            <person name="Gaidamakova E.K."/>
            <person name="Zhou C.E."/>
            <person name="Stewart B.J."/>
            <person name="Lyman M.G."/>
            <person name="Malfatti S.A."/>
            <person name="Rubinfeld B."/>
            <person name="Courtot M."/>
            <person name="Singh J."/>
            <person name="Dalgard C.L."/>
            <person name="Hamilton T."/>
            <person name="Frey K.G."/>
            <person name="Gunde-Cimerman N."/>
            <person name="Dugan L."/>
            <person name="Daly M.J."/>
        </authorList>
    </citation>
    <scope>NUCLEOTIDE SEQUENCE [LARGE SCALE GENOMIC DNA]</scope>
    <source>
        <strain evidence="2 3">MD1149</strain>
    </source>
</reference>
<evidence type="ECO:0000313" key="3">
    <source>
        <dbReference type="Proteomes" id="UP000237144"/>
    </source>
</evidence>